<evidence type="ECO:0000256" key="7">
    <source>
        <dbReference type="ARBA" id="ARBA00023136"/>
    </source>
</evidence>
<keyword evidence="9" id="KW-1133">Transmembrane helix</keyword>
<sequence>MQSSSQGRYGYAGYQGYPYVNPMVTDVPTIDAETASRWANLPRRPMQGGSAVVGASSSRVVNSPQAAPSQTEDTVPPKRDLDANPVVYIDLPEAGSEVSRSIESPEDEEPEFVQDTIMYDPFENRRIDVRKDDGASIVSSESDSSYHPPTRPAIRPDTLNLVGTSSSTPTPGTSRQTPGLPSFMSKESQVYGSDGADGFPLSPIPISEFPEPPPAYTEMSPQVTTPREAPILEPLRVETPQGPRTQVIIPKPPSPVIASSPVGAQNYDRKYLICHHCGSRVYTLVVRENGAVTHMIACIIFFLFLPLIICVYCLDFFKYKNHYCPNCNKLIGYETPIVGEKVNYVT</sequence>
<feature type="compositionally biased region" description="Low complexity" evidence="8">
    <location>
        <begin position="48"/>
        <end position="61"/>
    </location>
</feature>
<comment type="subcellular location">
    <subcellularLocation>
        <location evidence="2">Endosome membrane</location>
        <topology evidence="2">Peripheral membrane protein</topology>
    </subcellularLocation>
    <subcellularLocation>
        <location evidence="1">Late endosome membrane</location>
    </subcellularLocation>
    <subcellularLocation>
        <location evidence="3">Lysosome membrane</location>
        <topology evidence="3">Peripheral membrane protein</topology>
        <orientation evidence="3">Cytoplasmic side</orientation>
    </subcellularLocation>
</comment>
<protein>
    <recommendedName>
        <fullName evidence="10">LITAF domain-containing protein</fullName>
    </recommendedName>
</protein>
<accession>A0A2A4IZB2</accession>
<evidence type="ECO:0000256" key="9">
    <source>
        <dbReference type="SAM" id="Phobius"/>
    </source>
</evidence>
<keyword evidence="7 9" id="KW-0472">Membrane</keyword>
<dbReference type="AlphaFoldDB" id="A0A2A4IZB2"/>
<proteinExistence type="inferred from homology"/>
<feature type="transmembrane region" description="Helical" evidence="9">
    <location>
        <begin position="291"/>
        <end position="314"/>
    </location>
</feature>
<dbReference type="SMART" id="SM00714">
    <property type="entry name" value="LITAF"/>
    <property type="match status" value="1"/>
</dbReference>
<dbReference type="InterPro" id="IPR006629">
    <property type="entry name" value="LITAF"/>
</dbReference>
<evidence type="ECO:0000256" key="8">
    <source>
        <dbReference type="SAM" id="MobiDB-lite"/>
    </source>
</evidence>
<evidence type="ECO:0000256" key="1">
    <source>
        <dbReference type="ARBA" id="ARBA00004414"/>
    </source>
</evidence>
<evidence type="ECO:0000256" key="2">
    <source>
        <dbReference type="ARBA" id="ARBA00004481"/>
    </source>
</evidence>
<keyword evidence="6" id="KW-0862">Zinc</keyword>
<comment type="similarity">
    <text evidence="4">Belongs to the CDIP1/LITAF family.</text>
</comment>
<dbReference type="GO" id="GO:0031902">
    <property type="term" value="C:late endosome membrane"/>
    <property type="evidence" value="ECO:0007669"/>
    <property type="project" value="UniProtKB-SubCell"/>
</dbReference>
<dbReference type="PROSITE" id="PS51837">
    <property type="entry name" value="LITAF"/>
    <property type="match status" value="1"/>
</dbReference>
<feature type="compositionally biased region" description="Polar residues" evidence="8">
    <location>
        <begin position="137"/>
        <end position="147"/>
    </location>
</feature>
<dbReference type="InterPro" id="IPR037519">
    <property type="entry name" value="LITAF_fam"/>
</dbReference>
<feature type="region of interest" description="Disordered" evidence="8">
    <location>
        <begin position="137"/>
        <end position="181"/>
    </location>
</feature>
<evidence type="ECO:0000313" key="11">
    <source>
        <dbReference type="EMBL" id="PCG65101.1"/>
    </source>
</evidence>
<dbReference type="Pfam" id="PF10601">
    <property type="entry name" value="zf-LITAF-like"/>
    <property type="match status" value="1"/>
</dbReference>
<evidence type="ECO:0000256" key="6">
    <source>
        <dbReference type="ARBA" id="ARBA00022833"/>
    </source>
</evidence>
<keyword evidence="9" id="KW-0812">Transmembrane</keyword>
<reference evidence="11" key="1">
    <citation type="submission" date="2017-09" db="EMBL/GenBank/DDBJ databases">
        <title>Contemporary evolution of a Lepidopteran species, Heliothis virescens, in response to modern agricultural practices.</title>
        <authorList>
            <person name="Fritz M.L."/>
            <person name="Deyonke A.M."/>
            <person name="Papanicolaou A."/>
            <person name="Micinski S."/>
            <person name="Westbrook J."/>
            <person name="Gould F."/>
        </authorList>
    </citation>
    <scope>NUCLEOTIDE SEQUENCE [LARGE SCALE GENOMIC DNA]</scope>
    <source>
        <strain evidence="11">HvINT-</strain>
        <tissue evidence="11">Whole body</tissue>
    </source>
</reference>
<organism evidence="11">
    <name type="scientific">Heliothis virescens</name>
    <name type="common">Tobacco budworm moth</name>
    <dbReference type="NCBI Taxonomy" id="7102"/>
    <lineage>
        <taxon>Eukaryota</taxon>
        <taxon>Metazoa</taxon>
        <taxon>Ecdysozoa</taxon>
        <taxon>Arthropoda</taxon>
        <taxon>Hexapoda</taxon>
        <taxon>Insecta</taxon>
        <taxon>Pterygota</taxon>
        <taxon>Neoptera</taxon>
        <taxon>Endopterygota</taxon>
        <taxon>Lepidoptera</taxon>
        <taxon>Glossata</taxon>
        <taxon>Ditrysia</taxon>
        <taxon>Noctuoidea</taxon>
        <taxon>Noctuidae</taxon>
        <taxon>Heliothinae</taxon>
        <taxon>Heliothis</taxon>
    </lineage>
</organism>
<feature type="region of interest" description="Disordered" evidence="8">
    <location>
        <begin position="41"/>
        <end position="81"/>
    </location>
</feature>
<dbReference type="PANTHER" id="PTHR23292:SF6">
    <property type="entry name" value="FI16602P1-RELATED"/>
    <property type="match status" value="1"/>
</dbReference>
<dbReference type="GO" id="GO:0008270">
    <property type="term" value="F:zinc ion binding"/>
    <property type="evidence" value="ECO:0007669"/>
    <property type="project" value="TreeGrafter"/>
</dbReference>
<feature type="compositionally biased region" description="Low complexity" evidence="8">
    <location>
        <begin position="163"/>
        <end position="174"/>
    </location>
</feature>
<evidence type="ECO:0000256" key="3">
    <source>
        <dbReference type="ARBA" id="ARBA00004630"/>
    </source>
</evidence>
<evidence type="ECO:0000259" key="10">
    <source>
        <dbReference type="PROSITE" id="PS51837"/>
    </source>
</evidence>
<evidence type="ECO:0000256" key="4">
    <source>
        <dbReference type="ARBA" id="ARBA00005975"/>
    </source>
</evidence>
<evidence type="ECO:0000256" key="5">
    <source>
        <dbReference type="ARBA" id="ARBA00022723"/>
    </source>
</evidence>
<name>A0A2A4IZB2_HELVI</name>
<feature type="domain" description="LITAF" evidence="10">
    <location>
        <begin position="254"/>
        <end position="336"/>
    </location>
</feature>
<dbReference type="EMBL" id="NWSH01004444">
    <property type="protein sequence ID" value="PCG65101.1"/>
    <property type="molecule type" value="Genomic_DNA"/>
</dbReference>
<feature type="compositionally biased region" description="Polar residues" evidence="8">
    <location>
        <begin position="62"/>
        <end position="73"/>
    </location>
</feature>
<dbReference type="GO" id="GO:0005765">
    <property type="term" value="C:lysosomal membrane"/>
    <property type="evidence" value="ECO:0007669"/>
    <property type="project" value="UniProtKB-SubCell"/>
</dbReference>
<gene>
    <name evidence="11" type="ORF">B5V51_9702</name>
</gene>
<dbReference type="PANTHER" id="PTHR23292">
    <property type="entry name" value="LIPOPOLYSACCHARIDE-INDUCED TUMOR NECROSIS FACTOR-ALPHA FACTOR"/>
    <property type="match status" value="1"/>
</dbReference>
<comment type="caution">
    <text evidence="11">The sequence shown here is derived from an EMBL/GenBank/DDBJ whole genome shotgun (WGS) entry which is preliminary data.</text>
</comment>
<keyword evidence="5" id="KW-0479">Metal-binding</keyword>